<reference evidence="1" key="2">
    <citation type="journal article" date="2016" name="Mol. Ecol.">
        <title>Population genomics of the filarial nematode parasite Wuchereria bancrofti from mosquitoes.</title>
        <authorList>
            <person name="Small S.T."/>
            <person name="Reimer L.J."/>
            <person name="Tisch D.J."/>
            <person name="King C.L."/>
            <person name="Christensen B.M."/>
            <person name="Siba P.M."/>
            <person name="Kazura J.W."/>
            <person name="Serre D."/>
            <person name="Zimmerman P.A."/>
        </authorList>
    </citation>
    <scope>NUCLEOTIDE SEQUENCE</scope>
    <source>
        <strain evidence="1">pt0022</strain>
    </source>
</reference>
<evidence type="ECO:0000313" key="2">
    <source>
        <dbReference type="WBParaSite" id="mrna-Wban_05587"/>
    </source>
</evidence>
<dbReference type="Proteomes" id="UP000093561">
    <property type="component" value="Unassembled WGS sequence"/>
</dbReference>
<evidence type="ECO:0000313" key="1">
    <source>
        <dbReference type="Proteomes" id="UP000093561"/>
    </source>
</evidence>
<dbReference type="WBParaSite" id="mrna-Wban_05587">
    <property type="protein sequence ID" value="mrna-Wban_05587"/>
    <property type="gene ID" value="Wban_05587"/>
</dbReference>
<reference evidence="2" key="3">
    <citation type="submission" date="2024-02" db="UniProtKB">
        <authorList>
            <consortium name="WormBaseParasite"/>
        </authorList>
    </citation>
    <scope>IDENTIFICATION</scope>
    <source>
        <strain evidence="2">pt0022</strain>
    </source>
</reference>
<protein>
    <submittedName>
        <fullName evidence="2">Uncharacterized protein</fullName>
    </submittedName>
</protein>
<name>A0AAF5PTZ9_WUCBA</name>
<proteinExistence type="predicted"/>
<accession>A0AAF5PTZ9</accession>
<organism evidence="1 2">
    <name type="scientific">Wuchereria bancrofti</name>
    <dbReference type="NCBI Taxonomy" id="6293"/>
    <lineage>
        <taxon>Eukaryota</taxon>
        <taxon>Metazoa</taxon>
        <taxon>Ecdysozoa</taxon>
        <taxon>Nematoda</taxon>
        <taxon>Chromadorea</taxon>
        <taxon>Rhabditida</taxon>
        <taxon>Spirurina</taxon>
        <taxon>Spiruromorpha</taxon>
        <taxon>Filarioidea</taxon>
        <taxon>Onchocercidae</taxon>
        <taxon>Wuchereria</taxon>
    </lineage>
</organism>
<dbReference type="AlphaFoldDB" id="A0AAF5PTZ9"/>
<reference evidence="1" key="1">
    <citation type="submission" date="2015-03" db="EMBL/GenBank/DDBJ databases">
        <title>Wuchereria bancrofti Genome Sequencing Papua New Guinea Strain.</title>
        <authorList>
            <person name="Small S.T."/>
            <person name="Serre D."/>
            <person name="Zimmerman P.A."/>
        </authorList>
    </citation>
    <scope>NUCLEOTIDE SEQUENCE [LARGE SCALE GENOMIC DNA]</scope>
    <source>
        <strain evidence="1">pt0022</strain>
    </source>
</reference>
<sequence length="55" mass="6387">MARKFLTIFCMSILVALIYCCPSLNGLRRVFYYLNGHTEFLILSSAIIHRMIGQF</sequence>